<dbReference type="PANTHER" id="PTHR46481:SF10">
    <property type="entry name" value="ZINC FINGER BED DOMAIN-CONTAINING PROTEIN 39"/>
    <property type="match status" value="1"/>
</dbReference>
<dbReference type="PANTHER" id="PTHR46481">
    <property type="entry name" value="ZINC FINGER BED DOMAIN-CONTAINING PROTEIN 4"/>
    <property type="match status" value="1"/>
</dbReference>
<keyword evidence="2" id="KW-0479">Metal-binding</keyword>
<sequence length="332" mass="37057">MKAAVRKAEWKHFPCFAHTLNLIVRESLKHIQGTVTKVKSVVEYVNRSTVATERLKATQKQMGLEKEAIIATIALVNPSLPTLTLDEWDMIKDVCEILKPFEEVTVEISGERFVTASKVILIARDLQKVVQRLRGAVFKHAPVLSMMCSLAEEMQNRFHNIEQVRLLSEATLLDPRFKQRAFRDPAAADEAAKSITAAAARVWSSDEQTQAERTTLPAPPPPSEPTSSVWEDFDERAADAVSISNPSSAAVTAMRGYLAETLIPRTENPLAWWKARQAVYEGLTAVMKRRLVATSVPSEIIFSKTGQIISDRRSRLSPNKVRQIAFLNANLP</sequence>
<comment type="caution">
    <text evidence="8">The sequence shown here is derived from an EMBL/GenBank/DDBJ whole genome shotgun (WGS) entry which is preliminary data.</text>
</comment>
<evidence type="ECO:0000313" key="9">
    <source>
        <dbReference type="Proteomes" id="UP001364617"/>
    </source>
</evidence>
<dbReference type="GO" id="GO:0008270">
    <property type="term" value="F:zinc ion binding"/>
    <property type="evidence" value="ECO:0007669"/>
    <property type="project" value="UniProtKB-KW"/>
</dbReference>
<dbReference type="GO" id="GO:0046983">
    <property type="term" value="F:protein dimerization activity"/>
    <property type="evidence" value="ECO:0007669"/>
    <property type="project" value="InterPro"/>
</dbReference>
<gene>
    <name evidence="8" type="ORF">R3I93_002511</name>
</gene>
<evidence type="ECO:0000256" key="6">
    <source>
        <dbReference type="SAM" id="MobiDB-lite"/>
    </source>
</evidence>
<proteinExistence type="predicted"/>
<dbReference type="Proteomes" id="UP001364617">
    <property type="component" value="Unassembled WGS sequence"/>
</dbReference>
<feature type="region of interest" description="Disordered" evidence="6">
    <location>
        <begin position="202"/>
        <end position="229"/>
    </location>
</feature>
<keyword evidence="5" id="KW-0539">Nucleus</keyword>
<keyword evidence="4" id="KW-0862">Zinc</keyword>
<keyword evidence="3" id="KW-0863">Zinc-finger</keyword>
<evidence type="ECO:0000256" key="3">
    <source>
        <dbReference type="ARBA" id="ARBA00022771"/>
    </source>
</evidence>
<dbReference type="InterPro" id="IPR012337">
    <property type="entry name" value="RNaseH-like_sf"/>
</dbReference>
<feature type="domain" description="HAT C-terminal dimerisation" evidence="7">
    <location>
        <begin position="256"/>
        <end position="331"/>
    </location>
</feature>
<evidence type="ECO:0000313" key="8">
    <source>
        <dbReference type="EMBL" id="KAK7175602.1"/>
    </source>
</evidence>
<dbReference type="EMBL" id="JAYKXH010000002">
    <property type="protein sequence ID" value="KAK7175602.1"/>
    <property type="molecule type" value="Genomic_DNA"/>
</dbReference>
<evidence type="ECO:0000256" key="4">
    <source>
        <dbReference type="ARBA" id="ARBA00022833"/>
    </source>
</evidence>
<comment type="subcellular location">
    <subcellularLocation>
        <location evidence="1">Nucleus</location>
    </subcellularLocation>
</comment>
<keyword evidence="9" id="KW-1185">Reference proteome</keyword>
<accession>A0AAN9DRY0</accession>
<evidence type="ECO:0000256" key="5">
    <source>
        <dbReference type="ARBA" id="ARBA00023242"/>
    </source>
</evidence>
<dbReference type="AlphaFoldDB" id="A0AAN9DRY0"/>
<name>A0AAN9DRY0_9TELE</name>
<organism evidence="8 9">
    <name type="scientific">Phoxinus phoxinus</name>
    <name type="common">Eurasian minnow</name>
    <dbReference type="NCBI Taxonomy" id="58324"/>
    <lineage>
        <taxon>Eukaryota</taxon>
        <taxon>Metazoa</taxon>
        <taxon>Chordata</taxon>
        <taxon>Craniata</taxon>
        <taxon>Vertebrata</taxon>
        <taxon>Euteleostomi</taxon>
        <taxon>Actinopterygii</taxon>
        <taxon>Neopterygii</taxon>
        <taxon>Teleostei</taxon>
        <taxon>Ostariophysi</taxon>
        <taxon>Cypriniformes</taxon>
        <taxon>Leuciscidae</taxon>
        <taxon>Phoxininae</taxon>
        <taxon>Phoxinus</taxon>
    </lineage>
</organism>
<evidence type="ECO:0000256" key="1">
    <source>
        <dbReference type="ARBA" id="ARBA00004123"/>
    </source>
</evidence>
<dbReference type="InterPro" id="IPR008906">
    <property type="entry name" value="HATC_C_dom"/>
</dbReference>
<dbReference type="InterPro" id="IPR052035">
    <property type="entry name" value="ZnF_BED_domain_contain"/>
</dbReference>
<dbReference type="SUPFAM" id="SSF53098">
    <property type="entry name" value="Ribonuclease H-like"/>
    <property type="match status" value="1"/>
</dbReference>
<evidence type="ECO:0000259" key="7">
    <source>
        <dbReference type="Pfam" id="PF05699"/>
    </source>
</evidence>
<dbReference type="GO" id="GO:0005634">
    <property type="term" value="C:nucleus"/>
    <property type="evidence" value="ECO:0007669"/>
    <property type="project" value="UniProtKB-SubCell"/>
</dbReference>
<reference evidence="8 9" key="1">
    <citation type="submission" date="2024-02" db="EMBL/GenBank/DDBJ databases">
        <title>Chromosome-level genome assembly of the Eurasian Minnow (Phoxinus phoxinus).</title>
        <authorList>
            <person name="Oriowo T.O."/>
            <person name="Martin S."/>
            <person name="Stange M."/>
            <person name="Chrysostomakis Y."/>
            <person name="Brown T."/>
            <person name="Winkler S."/>
            <person name="Kukowka S."/>
            <person name="Myers E.W."/>
            <person name="Bohne A."/>
        </authorList>
    </citation>
    <scope>NUCLEOTIDE SEQUENCE [LARGE SCALE GENOMIC DNA]</scope>
    <source>
        <strain evidence="8">ZFMK-TIS-60720</strain>
        <tissue evidence="8">Whole Organism</tissue>
    </source>
</reference>
<dbReference type="Pfam" id="PF05699">
    <property type="entry name" value="Dimer_Tnp_hAT"/>
    <property type="match status" value="1"/>
</dbReference>
<protein>
    <recommendedName>
        <fullName evidence="7">HAT C-terminal dimerisation domain-containing protein</fullName>
    </recommendedName>
</protein>
<evidence type="ECO:0000256" key="2">
    <source>
        <dbReference type="ARBA" id="ARBA00022723"/>
    </source>
</evidence>